<reference evidence="4 5" key="1">
    <citation type="submission" date="2016-10" db="EMBL/GenBank/DDBJ databases">
        <authorList>
            <person name="Varghese N."/>
            <person name="Submissions S."/>
        </authorList>
    </citation>
    <scope>NUCLEOTIDE SEQUENCE [LARGE SCALE GENOMIC DNA]</scope>
    <source>
        <strain evidence="2 5">WG2</strain>
        <strain evidence="3 4">WG5</strain>
    </source>
</reference>
<name>A0A1I0CQV9_9FIRM</name>
<dbReference type="EMBL" id="FNBJ01000050">
    <property type="protein sequence ID" value="SDG13212.1"/>
    <property type="molecule type" value="Genomic_DNA"/>
</dbReference>
<sequence length="555" mass="65985">MNIKNPFGLRDNKIIHINDIPSNERGLRANCTCPSCHKPLLAVLGNKQVHHFRHYKEDCSAALESALHLFAKQVIKKHKKLMLPPKSININEIINNPLKKSAITSESYSSNFFCFKEEQILNNFKEEFFEIKKLYKTYSDNQISIETPKLVIDNKKAIYFNRADLEKSFNNFIPDVFIQKFNLAVEIKVTHEVDDIKIKKLGKKNVLAIEVDLSDTPEEVYSDKIKLKNYILNNTDIKTWIYYPGLKEIRTAYKKRINNFIKDQENLIQKLEEKKKREFEKELKNRKLKAKVIKKYLKENVQETQRTKWAKQLKNNQKWIELSKELNLDADDMPKYLNRKIKNENIIKCDRRLWQTLIFRIFIFKSLNRKSSSKLQVKHIVDYVKKKTTLPLNKDMVYTKDLYPYFLDEKVGLDLVIAEFMLNLEEYGFVKKQAGSNGTPYYWWFERLKDDLDYNFTKVKTIKKHYYDSNFSKAKIISKNNAKSKKANKSKPEKSFEVLRKEAFAEKKKPETNIWRDSKGNRWGNCRVCNKFTKDWIYFYGKDNTCLCYECNDKK</sequence>
<dbReference type="EMBL" id="FOHG01000042">
    <property type="protein sequence ID" value="SET22018.1"/>
    <property type="molecule type" value="Genomic_DNA"/>
</dbReference>
<evidence type="ECO:0008006" key="6">
    <source>
        <dbReference type="Google" id="ProtNLM"/>
    </source>
</evidence>
<keyword evidence="1" id="KW-0175">Coiled coil</keyword>
<dbReference type="Proteomes" id="UP000199519">
    <property type="component" value="Unassembled WGS sequence"/>
</dbReference>
<evidence type="ECO:0000313" key="5">
    <source>
        <dbReference type="Proteomes" id="UP000199519"/>
    </source>
</evidence>
<organism evidence="3 4">
    <name type="scientific">Halanaerobium congolense</name>
    <dbReference type="NCBI Taxonomy" id="54121"/>
    <lineage>
        <taxon>Bacteria</taxon>
        <taxon>Bacillati</taxon>
        <taxon>Bacillota</taxon>
        <taxon>Clostridia</taxon>
        <taxon>Halanaerobiales</taxon>
        <taxon>Halanaerobiaceae</taxon>
        <taxon>Halanaerobium</taxon>
    </lineage>
</organism>
<feature type="coiled-coil region" evidence="1">
    <location>
        <begin position="254"/>
        <end position="281"/>
    </location>
</feature>
<evidence type="ECO:0000256" key="1">
    <source>
        <dbReference type="SAM" id="Coils"/>
    </source>
</evidence>
<dbReference type="Proteomes" id="UP000198612">
    <property type="component" value="Unassembled WGS sequence"/>
</dbReference>
<evidence type="ECO:0000313" key="4">
    <source>
        <dbReference type="Proteomes" id="UP000198612"/>
    </source>
</evidence>
<protein>
    <recommendedName>
        <fullName evidence="6">Competence protein CoiA-like family protein</fullName>
    </recommendedName>
</protein>
<dbReference type="RefSeq" id="WP_089720874.1">
    <property type="nucleotide sequence ID" value="NZ_FNBJ01000050.1"/>
</dbReference>
<gene>
    <name evidence="2" type="ORF">SAMN04488598_1506</name>
    <name evidence="3" type="ORF">SAMN04515652_14216</name>
</gene>
<keyword evidence="5" id="KW-1185">Reference proteome</keyword>
<dbReference type="AlphaFoldDB" id="A0A1I0CQV9"/>
<proteinExistence type="predicted"/>
<accession>A0A1I0CQV9</accession>
<evidence type="ECO:0000313" key="2">
    <source>
        <dbReference type="EMBL" id="SDG13212.1"/>
    </source>
</evidence>
<evidence type="ECO:0000313" key="3">
    <source>
        <dbReference type="EMBL" id="SET22018.1"/>
    </source>
</evidence>